<dbReference type="GO" id="GO:0009691">
    <property type="term" value="P:cytokinin biosynthetic process"/>
    <property type="evidence" value="ECO:0007669"/>
    <property type="project" value="InterPro"/>
</dbReference>
<gene>
    <name evidence="1" type="ORF">AMS68_007349</name>
</gene>
<dbReference type="Gene3D" id="3.40.50.450">
    <property type="match status" value="1"/>
</dbReference>
<dbReference type="Proteomes" id="UP000503462">
    <property type="component" value="Chromosome 5"/>
</dbReference>
<protein>
    <recommendedName>
        <fullName evidence="3">Cytokinin riboside 5'-monophosphate phosphoribohydrolase</fullName>
    </recommendedName>
</protein>
<dbReference type="PANTHER" id="PTHR31223">
    <property type="entry name" value="LOG FAMILY PROTEIN YJL055W"/>
    <property type="match status" value="1"/>
</dbReference>
<dbReference type="GO" id="GO:0005829">
    <property type="term" value="C:cytosol"/>
    <property type="evidence" value="ECO:0007669"/>
    <property type="project" value="TreeGrafter"/>
</dbReference>
<dbReference type="PANTHER" id="PTHR31223:SF70">
    <property type="entry name" value="LOG FAMILY PROTEIN YJL055W"/>
    <property type="match status" value="1"/>
</dbReference>
<name>A0A6H0Y486_9PEZI</name>
<proteinExistence type="predicted"/>
<dbReference type="Pfam" id="PF03641">
    <property type="entry name" value="Lysine_decarbox"/>
    <property type="match status" value="1"/>
</dbReference>
<dbReference type="EMBL" id="CP051143">
    <property type="protein sequence ID" value="QIX01832.1"/>
    <property type="molecule type" value="Genomic_DNA"/>
</dbReference>
<dbReference type="InterPro" id="IPR005269">
    <property type="entry name" value="LOG"/>
</dbReference>
<dbReference type="OrthoDB" id="414463at2759"/>
<sequence>MSSPIKVCVFCGASSGRGDTHLQAARNLAKVFHNNNVHLVYGGGTSGIMGELAKTLVSLSGPDSVHGIIPKALLHYERKENEQEETDPEKLINKAQYGRTTVVKSMHARKKLMAKEVIAGGPGSGFVAMSGGYGTFEELLEMTTWNQLNIHKMPIVLFNVDGIYDGLLQTRDRAVELGFINESNRSIMVEAKTPEAVFQHLREYKLPEGRFNAEWSDGEE</sequence>
<dbReference type="GO" id="GO:0016799">
    <property type="term" value="F:hydrolase activity, hydrolyzing N-glycosyl compounds"/>
    <property type="evidence" value="ECO:0007669"/>
    <property type="project" value="TreeGrafter"/>
</dbReference>
<organism evidence="1 2">
    <name type="scientific">Peltaster fructicola</name>
    <dbReference type="NCBI Taxonomy" id="286661"/>
    <lineage>
        <taxon>Eukaryota</taxon>
        <taxon>Fungi</taxon>
        <taxon>Dikarya</taxon>
        <taxon>Ascomycota</taxon>
        <taxon>Pezizomycotina</taxon>
        <taxon>Dothideomycetes</taxon>
        <taxon>Dothideomycetes incertae sedis</taxon>
        <taxon>Peltaster</taxon>
    </lineage>
</organism>
<evidence type="ECO:0000313" key="2">
    <source>
        <dbReference type="Proteomes" id="UP000503462"/>
    </source>
</evidence>
<dbReference type="FunFam" id="3.40.50.450:FF:000018">
    <property type="entry name" value="Lysine decarboxylase-like protein"/>
    <property type="match status" value="1"/>
</dbReference>
<evidence type="ECO:0000313" key="1">
    <source>
        <dbReference type="EMBL" id="QIX01832.1"/>
    </source>
</evidence>
<reference evidence="1 2" key="1">
    <citation type="journal article" date="2016" name="Sci. Rep.">
        <title>Peltaster fructicola genome reveals evolution from an invasive phytopathogen to an ectophytic parasite.</title>
        <authorList>
            <person name="Xu C."/>
            <person name="Chen H."/>
            <person name="Gleason M.L."/>
            <person name="Xu J.R."/>
            <person name="Liu H."/>
            <person name="Zhang R."/>
            <person name="Sun G."/>
        </authorList>
    </citation>
    <scope>NUCLEOTIDE SEQUENCE [LARGE SCALE GENOMIC DNA]</scope>
    <source>
        <strain evidence="1 2">LNHT1506</strain>
    </source>
</reference>
<dbReference type="InterPro" id="IPR031100">
    <property type="entry name" value="LOG_fam"/>
</dbReference>
<dbReference type="AlphaFoldDB" id="A0A6H0Y486"/>
<dbReference type="NCBIfam" id="TIGR00730">
    <property type="entry name" value="Rossman fold protein, TIGR00730 family"/>
    <property type="match status" value="1"/>
</dbReference>
<accession>A0A6H0Y486</accession>
<keyword evidence="2" id="KW-1185">Reference proteome</keyword>
<evidence type="ECO:0008006" key="3">
    <source>
        <dbReference type="Google" id="ProtNLM"/>
    </source>
</evidence>
<dbReference type="SUPFAM" id="SSF102405">
    <property type="entry name" value="MCP/YpsA-like"/>
    <property type="match status" value="1"/>
</dbReference>